<dbReference type="PANTHER" id="PTHR30069:SF27">
    <property type="entry name" value="BLL4766 PROTEIN"/>
    <property type="match status" value="1"/>
</dbReference>
<keyword evidence="5" id="KW-0675">Receptor</keyword>
<dbReference type="InterPro" id="IPR000531">
    <property type="entry name" value="Beta-barrel_TonB"/>
</dbReference>
<accession>A0A8D5JNF6</accession>
<dbReference type="Proteomes" id="UP000826725">
    <property type="component" value="Chromosome"/>
</dbReference>
<organism evidence="5 6">
    <name type="scientific">Desulfomarina profundi</name>
    <dbReference type="NCBI Taxonomy" id="2772557"/>
    <lineage>
        <taxon>Bacteria</taxon>
        <taxon>Pseudomonadati</taxon>
        <taxon>Thermodesulfobacteriota</taxon>
        <taxon>Desulfobulbia</taxon>
        <taxon>Desulfobulbales</taxon>
        <taxon>Desulfobulbaceae</taxon>
        <taxon>Desulfomarina</taxon>
    </lineage>
</organism>
<keyword evidence="1" id="KW-0812">Transmembrane</keyword>
<evidence type="ECO:0000256" key="2">
    <source>
        <dbReference type="RuleBase" id="RU003357"/>
    </source>
</evidence>
<protein>
    <submittedName>
        <fullName evidence="5">TonB-dependent receptor</fullName>
    </submittedName>
</protein>
<dbReference type="Pfam" id="PF00593">
    <property type="entry name" value="TonB_dep_Rec_b-barrel"/>
    <property type="match status" value="1"/>
</dbReference>
<feature type="domain" description="TonB-dependent receptor plug" evidence="4">
    <location>
        <begin position="81"/>
        <end position="189"/>
    </location>
</feature>
<keyword evidence="6" id="KW-1185">Reference proteome</keyword>
<dbReference type="InterPro" id="IPR039426">
    <property type="entry name" value="TonB-dep_rcpt-like"/>
</dbReference>
<dbReference type="PANTHER" id="PTHR30069">
    <property type="entry name" value="TONB-DEPENDENT OUTER MEMBRANE RECEPTOR"/>
    <property type="match status" value="1"/>
</dbReference>
<dbReference type="EMBL" id="AP024086">
    <property type="protein sequence ID" value="BCL60080.1"/>
    <property type="molecule type" value="Genomic_DNA"/>
</dbReference>
<evidence type="ECO:0000259" key="4">
    <source>
        <dbReference type="Pfam" id="PF07715"/>
    </source>
</evidence>
<reference evidence="5" key="1">
    <citation type="submission" date="2020-09" db="EMBL/GenBank/DDBJ databases">
        <title>Desulfogranum mesoprofundum gen. nov., sp. nov., a novel mesophilic, sulfate-reducing chemolithoautotroph isolated from a deep-sea hydrothermal vent chimney in the Suiyo Seamount.</title>
        <authorList>
            <person name="Hashimoto Y."/>
            <person name="Nakagawa S."/>
        </authorList>
    </citation>
    <scope>NUCLEOTIDE SEQUENCE</scope>
    <source>
        <strain evidence="5">KT2</strain>
    </source>
</reference>
<dbReference type="PROSITE" id="PS52016">
    <property type="entry name" value="TONB_DEPENDENT_REC_3"/>
    <property type="match status" value="1"/>
</dbReference>
<dbReference type="GO" id="GO:0044718">
    <property type="term" value="P:siderophore transmembrane transport"/>
    <property type="evidence" value="ECO:0007669"/>
    <property type="project" value="TreeGrafter"/>
</dbReference>
<evidence type="ECO:0000256" key="1">
    <source>
        <dbReference type="PROSITE-ProRule" id="PRU01360"/>
    </source>
</evidence>
<proteinExistence type="inferred from homology"/>
<dbReference type="GO" id="GO:0015344">
    <property type="term" value="F:siderophore uptake transmembrane transporter activity"/>
    <property type="evidence" value="ECO:0007669"/>
    <property type="project" value="TreeGrafter"/>
</dbReference>
<dbReference type="RefSeq" id="WP_228856250.1">
    <property type="nucleotide sequence ID" value="NZ_AP024086.1"/>
</dbReference>
<keyword evidence="1" id="KW-1134">Transmembrane beta strand</keyword>
<dbReference type="Pfam" id="PF07715">
    <property type="entry name" value="Plug"/>
    <property type="match status" value="1"/>
</dbReference>
<dbReference type="KEGG" id="dbk:DGMP_07730"/>
<keyword evidence="2" id="KW-0798">TonB box</keyword>
<comment type="similarity">
    <text evidence="1 2">Belongs to the TonB-dependent receptor family.</text>
</comment>
<dbReference type="CDD" id="cd01347">
    <property type="entry name" value="ligand_gated_channel"/>
    <property type="match status" value="1"/>
</dbReference>
<dbReference type="InterPro" id="IPR012910">
    <property type="entry name" value="Plug_dom"/>
</dbReference>
<evidence type="ECO:0000259" key="3">
    <source>
        <dbReference type="Pfam" id="PF00593"/>
    </source>
</evidence>
<dbReference type="AlphaFoldDB" id="A0A8D5JNF6"/>
<feature type="domain" description="TonB-dependent receptor-like beta-barrel" evidence="3">
    <location>
        <begin position="259"/>
        <end position="660"/>
    </location>
</feature>
<keyword evidence="1" id="KW-0998">Cell outer membrane</keyword>
<sequence length="691" mass="78269">MTLKVHYFKQNFPFADRYYAGKISPQLVGTLFLGIVLIIIQSSQVMAAAGDDNLEYLKGLDIEDLLRTQVTSASKRPESLTDAATAVFVITAEDIKRTGARNIPEALRMVPGIQVSQLDANKWIISARGFGELFSNKLLVLMDGRSVYTPLFSGVFWDVQDTVMEDIDRIEVIRGPGATLWGANAVNGVINIITKSTSDTMGGLVSLTGGSYDPIVATARYGGEIGAIGGYRFYVKGADHNEFPMSDGEDGKDDWSMTQGGFRVDLEPERDRRIRVQGDIQNGEEGVAYSFPGFPELENLSTDFHTFTANLLTKWEGDFSNGNQASLQAYWDYTEKDLLIVDEKRTTFDLDFQYVWTASPFHDVVWGFGYRVSSDEIKSSQYTYFNPEERTTELFSAFIQDEITLVDNRWWLTIGSKFEHNDYSGFEVQPNMRMRWKTDDDQTFWVSVSRAVRTPARADHDMTIFTVASRDSSGNLVASTIEGNRDFEAEELVAYEAGHRCRPFHRLSLDTAFFYNVYENLRSLEVGAPYFSSFSDSLLLAPNYITNALSGKAYGLELLATLQAADWWKLSLGYSLLKMTFDADPAIRMTSKKFIQDDYPQHMVQVRSYMDVWENVSLDSEFYYMDQLGEGPVDAYVRFDLRLGWQINDNFDLSLNAENLTDSRHGEYSSTVNIVGTEVPRRFFAKLTWNF</sequence>
<gene>
    <name evidence="5" type="ORF">DGMP_07730</name>
</gene>
<keyword evidence="1" id="KW-0813">Transport</keyword>
<evidence type="ECO:0000313" key="6">
    <source>
        <dbReference type="Proteomes" id="UP000826725"/>
    </source>
</evidence>
<keyword evidence="1 2" id="KW-0472">Membrane</keyword>
<comment type="subcellular location">
    <subcellularLocation>
        <location evidence="1">Cell outer membrane</location>
        <topology evidence="1">Multi-pass membrane protein</topology>
    </subcellularLocation>
</comment>
<name>A0A8D5JNF6_9BACT</name>
<dbReference type="GO" id="GO:0009279">
    <property type="term" value="C:cell outer membrane"/>
    <property type="evidence" value="ECO:0007669"/>
    <property type="project" value="UniProtKB-SubCell"/>
</dbReference>
<evidence type="ECO:0000313" key="5">
    <source>
        <dbReference type="EMBL" id="BCL60080.1"/>
    </source>
</evidence>